<dbReference type="AlphaFoldDB" id="A0A1G9QDQ7"/>
<dbReference type="InterPro" id="IPR019933">
    <property type="entry name" value="DivIVA_domain"/>
</dbReference>
<evidence type="ECO:0000256" key="7">
    <source>
        <dbReference type="SAM" id="Coils"/>
    </source>
</evidence>
<comment type="subcellular location">
    <subcellularLocation>
        <location evidence="1">Cytoplasm</location>
    </subcellularLocation>
</comment>
<dbReference type="NCBIfam" id="TIGR03544">
    <property type="entry name" value="DivI1A_domain"/>
    <property type="match status" value="1"/>
</dbReference>
<dbReference type="GO" id="GO:0051301">
    <property type="term" value="P:cell division"/>
    <property type="evidence" value="ECO:0007669"/>
    <property type="project" value="UniProtKB-KW"/>
</dbReference>
<feature type="coiled-coil region" evidence="7">
    <location>
        <begin position="28"/>
        <end position="65"/>
    </location>
</feature>
<name>A0A1G9QDQ7_9FIRM</name>
<dbReference type="EMBL" id="FNGW01000005">
    <property type="protein sequence ID" value="SDM09103.1"/>
    <property type="molecule type" value="Genomic_DNA"/>
</dbReference>
<dbReference type="Proteomes" id="UP000199068">
    <property type="component" value="Unassembled WGS sequence"/>
</dbReference>
<reference evidence="8 9" key="1">
    <citation type="submission" date="2016-10" db="EMBL/GenBank/DDBJ databases">
        <authorList>
            <person name="de Groot N.N."/>
        </authorList>
    </citation>
    <scope>NUCLEOTIDE SEQUENCE [LARGE SCALE GENOMIC DNA]</scope>
    <source>
        <strain evidence="8 9">DSM 797</strain>
    </source>
</reference>
<evidence type="ECO:0000256" key="1">
    <source>
        <dbReference type="ARBA" id="ARBA00004496"/>
    </source>
</evidence>
<dbReference type="InterPro" id="IPR007793">
    <property type="entry name" value="DivIVA_fam"/>
</dbReference>
<organism evidence="8 9">
    <name type="scientific">Romboutsia lituseburensis DSM 797</name>
    <dbReference type="NCBI Taxonomy" id="1121325"/>
    <lineage>
        <taxon>Bacteria</taxon>
        <taxon>Bacillati</taxon>
        <taxon>Bacillota</taxon>
        <taxon>Clostridia</taxon>
        <taxon>Peptostreptococcales</taxon>
        <taxon>Peptostreptococcaceae</taxon>
        <taxon>Romboutsia</taxon>
    </lineage>
</organism>
<keyword evidence="3" id="KW-0963">Cytoplasm</keyword>
<dbReference type="Pfam" id="PF05103">
    <property type="entry name" value="DivIVA"/>
    <property type="match status" value="1"/>
</dbReference>
<dbReference type="STRING" id="1121325.SAMN04515677_105159"/>
<sequence length="178" mass="20966">MLTPIEIENKDFKKAIRGYKEEEVDEFLDIVKEDFEVLYRENVELKEKVRLYQDQINKYENIEETLKATLIRAESVAEDTCSAANKKAKIMIEEADLKSRQIIEQANNRVVDIRKEYDEMVKEFKIFRNKFKSLLEDEIRSIDEIFYNVDDNNGSGFETTTLFDLEKGTEVAVTMEQP</sequence>
<proteinExistence type="inferred from homology"/>
<evidence type="ECO:0000313" key="8">
    <source>
        <dbReference type="EMBL" id="SDM09103.1"/>
    </source>
</evidence>
<gene>
    <name evidence="8" type="ORF">SAMN04515677_105159</name>
</gene>
<evidence type="ECO:0000313" key="9">
    <source>
        <dbReference type="Proteomes" id="UP000199068"/>
    </source>
</evidence>
<keyword evidence="6" id="KW-0131">Cell cycle</keyword>
<accession>A0A1G9QDQ7</accession>
<protein>
    <submittedName>
        <fullName evidence="8">Cell division initiation protein</fullName>
    </submittedName>
</protein>
<comment type="similarity">
    <text evidence="2">Belongs to the DivIVA family.</text>
</comment>
<keyword evidence="4 8" id="KW-0132">Cell division</keyword>
<evidence type="ECO:0000256" key="6">
    <source>
        <dbReference type="ARBA" id="ARBA00023306"/>
    </source>
</evidence>
<keyword evidence="5 7" id="KW-0175">Coiled coil</keyword>
<dbReference type="PANTHER" id="PTHR35794">
    <property type="entry name" value="CELL DIVISION PROTEIN DIVIVA"/>
    <property type="match status" value="1"/>
</dbReference>
<dbReference type="Gene3D" id="6.10.250.660">
    <property type="match status" value="1"/>
</dbReference>
<dbReference type="RefSeq" id="WP_092726169.1">
    <property type="nucleotide sequence ID" value="NZ_FNGW01000005.1"/>
</dbReference>
<evidence type="ECO:0000256" key="5">
    <source>
        <dbReference type="ARBA" id="ARBA00023054"/>
    </source>
</evidence>
<evidence type="ECO:0000256" key="3">
    <source>
        <dbReference type="ARBA" id="ARBA00022490"/>
    </source>
</evidence>
<evidence type="ECO:0000256" key="4">
    <source>
        <dbReference type="ARBA" id="ARBA00022618"/>
    </source>
</evidence>
<dbReference type="PANTHER" id="PTHR35794:SF2">
    <property type="entry name" value="CELL DIVISION PROTEIN DIVIVA"/>
    <property type="match status" value="1"/>
</dbReference>
<evidence type="ECO:0000256" key="2">
    <source>
        <dbReference type="ARBA" id="ARBA00009008"/>
    </source>
</evidence>
<keyword evidence="9" id="KW-1185">Reference proteome</keyword>
<dbReference type="GO" id="GO:0005737">
    <property type="term" value="C:cytoplasm"/>
    <property type="evidence" value="ECO:0007669"/>
    <property type="project" value="UniProtKB-SubCell"/>
</dbReference>